<feature type="region of interest" description="Disordered" evidence="1">
    <location>
        <begin position="390"/>
        <end position="414"/>
    </location>
</feature>
<gene>
    <name evidence="2" type="ORF">DI598_18320</name>
</gene>
<protein>
    <submittedName>
        <fullName evidence="2">Uncharacterized protein</fullName>
    </submittedName>
</protein>
<comment type="caution">
    <text evidence="2">The sequence shown here is derived from an EMBL/GenBank/DDBJ whole genome shotgun (WGS) entry which is preliminary data.</text>
</comment>
<sequence length="414" mass="47716">MEELLKTADEIAEKMKEKGYEYFNIKRGAIGSDFRTGIASYLHYASFNDTEPVFPIYAGSGVAATSPDNPYTWATFKIVDDAQKGLRIDTMGISMYECHDGALRTHLELQIKSLEDIPSRQNAAKLIEEKWEIRYEKNQMINHFNRTGMISKNDPDYILEQYKGYTIASHKNNVVGKDMDNLIIVYRSDEFPNNGFIIGLDDSKLSGSRKSVPHNINDAKGYIDWVVGMQQKKAETKPEKNIVDEKAYDLRVNKGMLPKVAIAGHTFYVDIRMDKLRPKDDFLSKGIVFSDIQNYYDEDKRTYTIPYNPKTHEFQEPDYRTIKELPKDLIAVQFPSERLLDRIGWNRHYGFELTNGLEKQGLKLQFEAKQIPWEKTFLAGLIKSNLKEEKNLQKASEKQQVAPPKNSKPKGRKM</sequence>
<organism evidence="2 3">
    <name type="scientific">Pseudopedobacter saltans</name>
    <dbReference type="NCBI Taxonomy" id="151895"/>
    <lineage>
        <taxon>Bacteria</taxon>
        <taxon>Pseudomonadati</taxon>
        <taxon>Bacteroidota</taxon>
        <taxon>Sphingobacteriia</taxon>
        <taxon>Sphingobacteriales</taxon>
        <taxon>Sphingobacteriaceae</taxon>
        <taxon>Pseudopedobacter</taxon>
    </lineage>
</organism>
<evidence type="ECO:0000313" key="3">
    <source>
        <dbReference type="Proteomes" id="UP000249645"/>
    </source>
</evidence>
<dbReference type="AlphaFoldDB" id="A0A2W5EIG4"/>
<proteinExistence type="predicted"/>
<reference evidence="2 3" key="1">
    <citation type="submission" date="2017-11" db="EMBL/GenBank/DDBJ databases">
        <title>Infants hospitalized years apart are colonized by the same room-sourced microbial strains.</title>
        <authorList>
            <person name="Brooks B."/>
            <person name="Olm M.R."/>
            <person name="Firek B.A."/>
            <person name="Baker R."/>
            <person name="Thomas B.C."/>
            <person name="Morowitz M.J."/>
            <person name="Banfield J.F."/>
        </authorList>
    </citation>
    <scope>NUCLEOTIDE SEQUENCE [LARGE SCALE GENOMIC DNA]</scope>
    <source>
        <strain evidence="2">S2_009_000_R2_76</strain>
    </source>
</reference>
<accession>A0A2W5EIG4</accession>
<evidence type="ECO:0000313" key="2">
    <source>
        <dbReference type="EMBL" id="PZP41357.1"/>
    </source>
</evidence>
<evidence type="ECO:0000256" key="1">
    <source>
        <dbReference type="SAM" id="MobiDB-lite"/>
    </source>
</evidence>
<name>A0A2W5EIG4_9SPHI</name>
<dbReference type="Proteomes" id="UP000249645">
    <property type="component" value="Unassembled WGS sequence"/>
</dbReference>
<dbReference type="EMBL" id="QFOI01000526">
    <property type="protein sequence ID" value="PZP41357.1"/>
    <property type="molecule type" value="Genomic_DNA"/>
</dbReference>